<dbReference type="AlphaFoldDB" id="A0A645GS51"/>
<reference evidence="1" key="1">
    <citation type="submission" date="2019-08" db="EMBL/GenBank/DDBJ databases">
        <authorList>
            <person name="Kucharzyk K."/>
            <person name="Murdoch R.W."/>
            <person name="Higgins S."/>
            <person name="Loffler F."/>
        </authorList>
    </citation>
    <scope>NUCLEOTIDE SEQUENCE</scope>
</reference>
<dbReference type="EMBL" id="VSSQ01079182">
    <property type="protein sequence ID" value="MPN28772.1"/>
    <property type="molecule type" value="Genomic_DNA"/>
</dbReference>
<sequence length="113" mass="12606">MIPGFSGNALYVGGPAHIYDIDQSIRLPQIIQELIPETLSLPGIRHQARHIQQFNRDHPGAVYASGVPGIAFDAQLFARAGGPYITDSPVRRYSGERIVRYLHRCHRRGAEEC</sequence>
<comment type="caution">
    <text evidence="1">The sequence shown here is derived from an EMBL/GenBank/DDBJ whole genome shotgun (WGS) entry which is preliminary data.</text>
</comment>
<gene>
    <name evidence="1" type="ORF">SDC9_176217</name>
</gene>
<name>A0A645GS51_9ZZZZ</name>
<protein>
    <submittedName>
        <fullName evidence="1">Uncharacterized protein</fullName>
    </submittedName>
</protein>
<evidence type="ECO:0000313" key="1">
    <source>
        <dbReference type="EMBL" id="MPN28772.1"/>
    </source>
</evidence>
<organism evidence="1">
    <name type="scientific">bioreactor metagenome</name>
    <dbReference type="NCBI Taxonomy" id="1076179"/>
    <lineage>
        <taxon>unclassified sequences</taxon>
        <taxon>metagenomes</taxon>
        <taxon>ecological metagenomes</taxon>
    </lineage>
</organism>
<proteinExistence type="predicted"/>
<accession>A0A645GS51</accession>